<comment type="caution">
    <text evidence="2">The sequence shown here is derived from an EMBL/GenBank/DDBJ whole genome shotgun (WGS) entry which is preliminary data.</text>
</comment>
<dbReference type="SUPFAM" id="SSF52540">
    <property type="entry name" value="P-loop containing nucleoside triphosphate hydrolases"/>
    <property type="match status" value="1"/>
</dbReference>
<keyword evidence="1" id="KW-0472">Membrane</keyword>
<dbReference type="InterPro" id="IPR027417">
    <property type="entry name" value="P-loop_NTPase"/>
</dbReference>
<dbReference type="Gene3D" id="3.40.50.300">
    <property type="entry name" value="P-loop containing nucleotide triphosphate hydrolases"/>
    <property type="match status" value="1"/>
</dbReference>
<name>A0A2R6QUC5_ACTCC</name>
<dbReference type="OrthoDB" id="740966at2759"/>
<keyword evidence="3" id="KW-1185">Reference proteome</keyword>
<dbReference type="STRING" id="1590841.A0A2R6QUC5"/>
<reference evidence="3" key="2">
    <citation type="journal article" date="2018" name="BMC Genomics">
        <title>A manually annotated Actinidia chinensis var. chinensis (kiwifruit) genome highlights the challenges associated with draft genomes and gene prediction in plants.</title>
        <authorList>
            <person name="Pilkington S.M."/>
            <person name="Crowhurst R."/>
            <person name="Hilario E."/>
            <person name="Nardozza S."/>
            <person name="Fraser L."/>
            <person name="Peng Y."/>
            <person name="Gunaseelan K."/>
            <person name="Simpson R."/>
            <person name="Tahir J."/>
            <person name="Deroles S.C."/>
            <person name="Templeton K."/>
            <person name="Luo Z."/>
            <person name="Davy M."/>
            <person name="Cheng C."/>
            <person name="McNeilage M."/>
            <person name="Scaglione D."/>
            <person name="Liu Y."/>
            <person name="Zhang Q."/>
            <person name="Datson P."/>
            <person name="De Silva N."/>
            <person name="Gardiner S.E."/>
            <person name="Bassett H."/>
            <person name="Chagne D."/>
            <person name="McCallum J."/>
            <person name="Dzierzon H."/>
            <person name="Deng C."/>
            <person name="Wang Y.Y."/>
            <person name="Barron L."/>
            <person name="Manako K."/>
            <person name="Bowen J."/>
            <person name="Foster T.M."/>
            <person name="Erridge Z.A."/>
            <person name="Tiffin H."/>
            <person name="Waite C.N."/>
            <person name="Davies K.M."/>
            <person name="Grierson E.P."/>
            <person name="Laing W.A."/>
            <person name="Kirk R."/>
            <person name="Chen X."/>
            <person name="Wood M."/>
            <person name="Montefiori M."/>
            <person name="Brummell D.A."/>
            <person name="Schwinn K.E."/>
            <person name="Catanach A."/>
            <person name="Fullerton C."/>
            <person name="Li D."/>
            <person name="Meiyalaghan S."/>
            <person name="Nieuwenhuizen N."/>
            <person name="Read N."/>
            <person name="Prakash R."/>
            <person name="Hunter D."/>
            <person name="Zhang H."/>
            <person name="McKenzie M."/>
            <person name="Knabel M."/>
            <person name="Harris A."/>
            <person name="Allan A.C."/>
            <person name="Gleave A."/>
            <person name="Chen A."/>
            <person name="Janssen B.J."/>
            <person name="Plunkett B."/>
            <person name="Ampomah-Dwamena C."/>
            <person name="Voogd C."/>
            <person name="Leif D."/>
            <person name="Lafferty D."/>
            <person name="Souleyre E.J.F."/>
            <person name="Varkonyi-Gasic E."/>
            <person name="Gambi F."/>
            <person name="Hanley J."/>
            <person name="Yao J.L."/>
            <person name="Cheung J."/>
            <person name="David K.M."/>
            <person name="Warren B."/>
            <person name="Marsh K."/>
            <person name="Snowden K.C."/>
            <person name="Lin-Wang K."/>
            <person name="Brian L."/>
            <person name="Martinez-Sanchez M."/>
            <person name="Wang M."/>
            <person name="Ileperuma N."/>
            <person name="Macnee N."/>
            <person name="Campin R."/>
            <person name="McAtee P."/>
            <person name="Drummond R.S.M."/>
            <person name="Espley R.V."/>
            <person name="Ireland H.S."/>
            <person name="Wu R."/>
            <person name="Atkinson R.G."/>
            <person name="Karunairetnam S."/>
            <person name="Bulley S."/>
            <person name="Chunkath S."/>
            <person name="Hanley Z."/>
            <person name="Storey R."/>
            <person name="Thrimawithana A.H."/>
            <person name="Thomson S."/>
            <person name="David C."/>
            <person name="Testolin R."/>
            <person name="Huang H."/>
            <person name="Hellens R.P."/>
            <person name="Schaffer R.J."/>
        </authorList>
    </citation>
    <scope>NUCLEOTIDE SEQUENCE [LARGE SCALE GENOMIC DNA]</scope>
    <source>
        <strain evidence="3">cv. Red5</strain>
    </source>
</reference>
<reference evidence="2 3" key="1">
    <citation type="submission" date="2017-07" db="EMBL/GenBank/DDBJ databases">
        <title>An improved, manually edited Actinidia chinensis var. chinensis (kiwifruit) genome highlights the challenges associated with draft genomes and gene prediction in plants.</title>
        <authorList>
            <person name="Pilkington S."/>
            <person name="Crowhurst R."/>
            <person name="Hilario E."/>
            <person name="Nardozza S."/>
            <person name="Fraser L."/>
            <person name="Peng Y."/>
            <person name="Gunaseelan K."/>
            <person name="Simpson R."/>
            <person name="Tahir J."/>
            <person name="Deroles S."/>
            <person name="Templeton K."/>
            <person name="Luo Z."/>
            <person name="Davy M."/>
            <person name="Cheng C."/>
            <person name="Mcneilage M."/>
            <person name="Scaglione D."/>
            <person name="Liu Y."/>
            <person name="Zhang Q."/>
            <person name="Datson P."/>
            <person name="De Silva N."/>
            <person name="Gardiner S."/>
            <person name="Bassett H."/>
            <person name="Chagne D."/>
            <person name="Mccallum J."/>
            <person name="Dzierzon H."/>
            <person name="Deng C."/>
            <person name="Wang Y.-Y."/>
            <person name="Barron N."/>
            <person name="Manako K."/>
            <person name="Bowen J."/>
            <person name="Foster T."/>
            <person name="Erridge Z."/>
            <person name="Tiffin H."/>
            <person name="Waite C."/>
            <person name="Davies K."/>
            <person name="Grierson E."/>
            <person name="Laing W."/>
            <person name="Kirk R."/>
            <person name="Chen X."/>
            <person name="Wood M."/>
            <person name="Montefiori M."/>
            <person name="Brummell D."/>
            <person name="Schwinn K."/>
            <person name="Catanach A."/>
            <person name="Fullerton C."/>
            <person name="Li D."/>
            <person name="Meiyalaghan S."/>
            <person name="Nieuwenhuizen N."/>
            <person name="Read N."/>
            <person name="Prakash R."/>
            <person name="Hunter D."/>
            <person name="Zhang H."/>
            <person name="Mckenzie M."/>
            <person name="Knabel M."/>
            <person name="Harris A."/>
            <person name="Allan A."/>
            <person name="Chen A."/>
            <person name="Janssen B."/>
            <person name="Plunkett B."/>
            <person name="Dwamena C."/>
            <person name="Voogd C."/>
            <person name="Leif D."/>
            <person name="Lafferty D."/>
            <person name="Souleyre E."/>
            <person name="Varkonyi-Gasic E."/>
            <person name="Gambi F."/>
            <person name="Hanley J."/>
            <person name="Yao J.-L."/>
            <person name="Cheung J."/>
            <person name="David K."/>
            <person name="Warren B."/>
            <person name="Marsh K."/>
            <person name="Snowden K."/>
            <person name="Lin-Wang K."/>
            <person name="Brian L."/>
            <person name="Martinez-Sanchez M."/>
            <person name="Wang M."/>
            <person name="Ileperuma N."/>
            <person name="Macnee N."/>
            <person name="Campin R."/>
            <person name="Mcatee P."/>
            <person name="Drummond R."/>
            <person name="Espley R."/>
            <person name="Ireland H."/>
            <person name="Wu R."/>
            <person name="Atkinson R."/>
            <person name="Karunairetnam S."/>
            <person name="Bulley S."/>
            <person name="Chunkath S."/>
            <person name="Hanley Z."/>
            <person name="Storey R."/>
            <person name="Thrimawithana A."/>
            <person name="Thomson S."/>
            <person name="David C."/>
            <person name="Testolin R."/>
        </authorList>
    </citation>
    <scope>NUCLEOTIDE SEQUENCE [LARGE SCALE GENOMIC DNA]</scope>
    <source>
        <strain evidence="3">cv. Red5</strain>
        <tissue evidence="2">Young leaf</tissue>
    </source>
</reference>
<gene>
    <name evidence="2" type="ORF">CEY00_Acc15277</name>
</gene>
<dbReference type="AlphaFoldDB" id="A0A2R6QUC5"/>
<protein>
    <submittedName>
        <fullName evidence="2">GTPase</fullName>
    </submittedName>
</protein>
<feature type="transmembrane region" description="Helical" evidence="1">
    <location>
        <begin position="352"/>
        <end position="375"/>
    </location>
</feature>
<evidence type="ECO:0000313" key="3">
    <source>
        <dbReference type="Proteomes" id="UP000241394"/>
    </source>
</evidence>
<dbReference type="EMBL" id="NKQK01000013">
    <property type="protein sequence ID" value="PSS14710.1"/>
    <property type="molecule type" value="Genomic_DNA"/>
</dbReference>
<evidence type="ECO:0000256" key="1">
    <source>
        <dbReference type="SAM" id="Phobius"/>
    </source>
</evidence>
<dbReference type="InParanoid" id="A0A2R6QUC5"/>
<dbReference type="PANTHER" id="PTHR14241:SF24">
    <property type="entry name" value="G DOMAIN-CONTAINING PROTEIN"/>
    <property type="match status" value="1"/>
</dbReference>
<dbReference type="Proteomes" id="UP000241394">
    <property type="component" value="Chromosome LG13"/>
</dbReference>
<accession>A0A2R6QUC5</accession>
<keyword evidence="1" id="KW-1133">Transmembrane helix</keyword>
<sequence>MSLTKWLHHKQDKYEPQQMATHCWWRSAAMFDECGKLKSEAPQNLSKVTPRLKVLREMERLALVAPEGLDELRHKLLSYRSGDFYVPTGGFEKEEMEIPPVNTILLVGFHNAGKSSLVNLMYSVLGRSGLVPFDKTPSGGDLDETTLFMEEHNVLRLMRSRFCVYDTRGFDYDRVEESVVELSDWVTEGVQHKQVSLRPGDSSELAREELEYGPLFRPISKFSKRRVNCVMVVANVSEICKAFKAGDMKPLEATKELFCSPVLRKCNDNPILILTHGDKLSTEDRIDFRLKICDYLGVSETTGVYDIVCLTGYEFLPDESDLVTAYALTEAVYRALVISDRSHLPKKNFQDWALICLAWLMCFLGALFALLSQFFSRLGQKQKLMTL</sequence>
<organism evidence="2 3">
    <name type="scientific">Actinidia chinensis var. chinensis</name>
    <name type="common">Chinese soft-hair kiwi</name>
    <dbReference type="NCBI Taxonomy" id="1590841"/>
    <lineage>
        <taxon>Eukaryota</taxon>
        <taxon>Viridiplantae</taxon>
        <taxon>Streptophyta</taxon>
        <taxon>Embryophyta</taxon>
        <taxon>Tracheophyta</taxon>
        <taxon>Spermatophyta</taxon>
        <taxon>Magnoliopsida</taxon>
        <taxon>eudicotyledons</taxon>
        <taxon>Gunneridae</taxon>
        <taxon>Pentapetalae</taxon>
        <taxon>asterids</taxon>
        <taxon>Ericales</taxon>
        <taxon>Actinidiaceae</taxon>
        <taxon>Actinidia</taxon>
    </lineage>
</organism>
<dbReference type="OMA" id="WRTATKF"/>
<proteinExistence type="predicted"/>
<dbReference type="PANTHER" id="PTHR14241">
    <property type="entry name" value="INTERFERON-INDUCED PROTEIN 44"/>
    <property type="match status" value="1"/>
</dbReference>
<keyword evidence="1" id="KW-0812">Transmembrane</keyword>
<evidence type="ECO:0000313" key="2">
    <source>
        <dbReference type="EMBL" id="PSS14710.1"/>
    </source>
</evidence>
<dbReference type="Gramene" id="PSS14710">
    <property type="protein sequence ID" value="PSS14710"/>
    <property type="gene ID" value="CEY00_Acc15277"/>
</dbReference>